<feature type="transmembrane region" description="Helical" evidence="2">
    <location>
        <begin position="437"/>
        <end position="455"/>
    </location>
</feature>
<proteinExistence type="predicted"/>
<sequence length="459" mass="45648">MKKYLLAVFVAAFSLPLWAEGDVEERDGSGMSKTVNSCTGKPDGYSYTSKKYGKFVCKNGDAMKMVDLNKNGAGGMGGSGGGDGRGDGSNTGIGGTGGGSKGGAGSVNGGGTGGGSGSGSGSGGTGSGGGGGTGGSGGSGSGSGGTGSGGGGIGYVPPSGGQCRLAGGTDDLCPNGVVSISGGKKACITGRSVNGGLQWGEVIDTESNNYLICDDSCSSGTVRFGTSRSGKTVCKRPMTEDKQDDEKDKKEDKESKDGKESDEGGKDEKDGKESQDGRKDGGNSDNAAILKGMGGILDSLGQMNKTLNNISRQIGNLEKNGKGKSGDGSESGNDKGNGKGAGQGDQDGRGKGEGSGSGSGEGKGNGSESGEATVAGADWGSLNGKQGGFKYQKASRFNEVGQCPMPRQFQFQVLNARGNFAFSYHVICDVALRLRPLLIAFAYIVSASICFGAVVSKSD</sequence>
<evidence type="ECO:0000313" key="3">
    <source>
        <dbReference type="EMBL" id="DAD93835.1"/>
    </source>
</evidence>
<organism evidence="3">
    <name type="scientific">Inoviridae sp. ctPjN3</name>
    <dbReference type="NCBI Taxonomy" id="2826761"/>
    <lineage>
        <taxon>Viruses</taxon>
        <taxon>Monodnaviria</taxon>
        <taxon>Loebvirae</taxon>
        <taxon>Hofneiviricota</taxon>
        <taxon>Faserviricetes</taxon>
        <taxon>Tubulavirales</taxon>
        <taxon>Inoviridae</taxon>
    </lineage>
</organism>
<reference evidence="3" key="1">
    <citation type="journal article" date="2021" name="Proc. Natl. Acad. Sci. U.S.A.">
        <title>A Catalog of Tens of Thousands of Viruses from Human Metagenomes Reveals Hidden Associations with Chronic Diseases.</title>
        <authorList>
            <person name="Tisza M.J."/>
            <person name="Buck C.B."/>
        </authorList>
    </citation>
    <scope>NUCLEOTIDE SEQUENCE</scope>
    <source>
        <strain evidence="3">CtPjN3</strain>
    </source>
</reference>
<feature type="region of interest" description="Disordered" evidence="1">
    <location>
        <begin position="225"/>
        <end position="287"/>
    </location>
</feature>
<dbReference type="EMBL" id="BK015168">
    <property type="protein sequence ID" value="DAD93835.1"/>
    <property type="molecule type" value="Genomic_DNA"/>
</dbReference>
<dbReference type="InterPro" id="IPR008708">
    <property type="entry name" value="Neisseria_TspB"/>
</dbReference>
<keyword evidence="2" id="KW-0812">Transmembrane</keyword>
<dbReference type="NCBIfam" id="NF041109">
    <property type="entry name" value="VF_TspB_C_term"/>
    <property type="match status" value="1"/>
</dbReference>
<evidence type="ECO:0000256" key="2">
    <source>
        <dbReference type="SAM" id="Phobius"/>
    </source>
</evidence>
<feature type="region of interest" description="Disordered" evidence="1">
    <location>
        <begin position="76"/>
        <end position="153"/>
    </location>
</feature>
<accession>A0A8S5NIB5</accession>
<keyword evidence="2" id="KW-1133">Transmembrane helix</keyword>
<feature type="compositionally biased region" description="Basic and acidic residues" evidence="1">
    <location>
        <begin position="237"/>
        <end position="282"/>
    </location>
</feature>
<dbReference type="Pfam" id="PF05616">
    <property type="entry name" value="Neisseria_TspB"/>
    <property type="match status" value="1"/>
</dbReference>
<name>A0A8S5NIB5_9VIRU</name>
<keyword evidence="2" id="KW-0472">Membrane</keyword>
<evidence type="ECO:0000256" key="1">
    <source>
        <dbReference type="SAM" id="MobiDB-lite"/>
    </source>
</evidence>
<protein>
    <submittedName>
        <fullName evidence="3">Attachment protein</fullName>
    </submittedName>
</protein>
<feature type="compositionally biased region" description="Gly residues" evidence="1">
    <location>
        <begin position="353"/>
        <end position="367"/>
    </location>
</feature>
<feature type="region of interest" description="Disordered" evidence="1">
    <location>
        <begin position="315"/>
        <end position="379"/>
    </location>
</feature>
<feature type="compositionally biased region" description="Basic and acidic residues" evidence="1">
    <location>
        <begin position="319"/>
        <end position="337"/>
    </location>
</feature>